<reference evidence="13 14" key="1">
    <citation type="journal article" date="2016" name="Nat. Commun.">
        <title>Thousands of microbial genomes shed light on interconnected biogeochemical processes in an aquifer system.</title>
        <authorList>
            <person name="Anantharaman K."/>
            <person name="Brown C.T."/>
            <person name="Hug L.A."/>
            <person name="Sharon I."/>
            <person name="Castelle C.J."/>
            <person name="Probst A.J."/>
            <person name="Thomas B.C."/>
            <person name="Singh A."/>
            <person name="Wilkins M.J."/>
            <person name="Karaoz U."/>
            <person name="Brodie E.L."/>
            <person name="Williams K.H."/>
            <person name="Hubbard S.S."/>
            <person name="Banfield J.F."/>
        </authorList>
    </citation>
    <scope>NUCLEOTIDE SEQUENCE [LARGE SCALE GENOMIC DNA]</scope>
</reference>
<feature type="transmembrane region" description="Helical" evidence="11">
    <location>
        <begin position="231"/>
        <end position="253"/>
    </location>
</feature>
<dbReference type="Pfam" id="PF19300">
    <property type="entry name" value="BPD_transp_1_N"/>
    <property type="match status" value="1"/>
</dbReference>
<evidence type="ECO:0000256" key="11">
    <source>
        <dbReference type="RuleBase" id="RU363032"/>
    </source>
</evidence>
<feature type="transmembrane region" description="Helical" evidence="11">
    <location>
        <begin position="173"/>
        <end position="192"/>
    </location>
</feature>
<evidence type="ECO:0000256" key="6">
    <source>
        <dbReference type="ARBA" id="ARBA00022989"/>
    </source>
</evidence>
<gene>
    <name evidence="13" type="ORF">A3G31_01665</name>
</gene>
<protein>
    <submittedName>
        <fullName evidence="13">Glutathione ABC transporter permease GsiC</fullName>
    </submittedName>
</protein>
<comment type="subcellular location">
    <subcellularLocation>
        <location evidence="1 11">Cell membrane</location>
        <topology evidence="1 11">Multi-pass membrane protein</topology>
    </subcellularLocation>
</comment>
<feature type="transmembrane region" description="Helical" evidence="11">
    <location>
        <begin position="9"/>
        <end position="30"/>
    </location>
</feature>
<dbReference type="NCBIfam" id="NF045470">
    <property type="entry name" value="Opp2B"/>
    <property type="match status" value="1"/>
</dbReference>
<dbReference type="InterPro" id="IPR035906">
    <property type="entry name" value="MetI-like_sf"/>
</dbReference>
<dbReference type="PANTHER" id="PTHR43163">
    <property type="entry name" value="DIPEPTIDE TRANSPORT SYSTEM PERMEASE PROTEIN DPPB-RELATED"/>
    <property type="match status" value="1"/>
</dbReference>
<keyword evidence="8" id="KW-0921">Nickel transport</keyword>
<feature type="transmembrane region" description="Helical" evidence="11">
    <location>
        <begin position="134"/>
        <end position="161"/>
    </location>
</feature>
<evidence type="ECO:0000256" key="9">
    <source>
        <dbReference type="ARBA" id="ARBA00023136"/>
    </source>
</evidence>
<dbReference type="PANTHER" id="PTHR43163:SF6">
    <property type="entry name" value="DIPEPTIDE TRANSPORT SYSTEM PERMEASE PROTEIN DPPB-RELATED"/>
    <property type="match status" value="1"/>
</dbReference>
<feature type="domain" description="ABC transmembrane type-1" evidence="12">
    <location>
        <begin position="95"/>
        <end position="296"/>
    </location>
</feature>
<evidence type="ECO:0000256" key="1">
    <source>
        <dbReference type="ARBA" id="ARBA00004651"/>
    </source>
</evidence>
<dbReference type="STRING" id="1817883.A3G31_01665"/>
<evidence type="ECO:0000256" key="8">
    <source>
        <dbReference type="ARBA" id="ARBA00023112"/>
    </source>
</evidence>
<evidence type="ECO:0000256" key="3">
    <source>
        <dbReference type="ARBA" id="ARBA00022475"/>
    </source>
</evidence>
<keyword evidence="6 11" id="KW-1133">Transmembrane helix</keyword>
<dbReference type="Gene3D" id="1.10.3720.10">
    <property type="entry name" value="MetI-like"/>
    <property type="match status" value="1"/>
</dbReference>
<dbReference type="Pfam" id="PF00528">
    <property type="entry name" value="BPD_transp_1"/>
    <property type="match status" value="1"/>
</dbReference>
<comment type="similarity">
    <text evidence="10">Belongs to the binding-protein-dependent transport system permease family. OppBC subfamily.</text>
</comment>
<evidence type="ECO:0000256" key="10">
    <source>
        <dbReference type="ARBA" id="ARBA00024202"/>
    </source>
</evidence>
<evidence type="ECO:0000313" key="14">
    <source>
        <dbReference type="Proteomes" id="UP000178082"/>
    </source>
</evidence>
<evidence type="ECO:0000259" key="12">
    <source>
        <dbReference type="PROSITE" id="PS50928"/>
    </source>
</evidence>
<keyword evidence="4" id="KW-0533">Nickel</keyword>
<sequence>MLNYLIRRLYLLIPVVLGVSTLVFLIIHLIPGDPVVLMLGDLAIKADIESLRGKLGLDKPVYIQYLDFLLNLFRGDLGRSIHTDKPVVQAIGERFPATFELAMGGVIISLLISLPLGIVSALKKDTIIDNCSRFFAFLGISVPNFWLGPMLIILFSIKIGILPVSGRGGIENLILPSITLGMGMAATVTRMVRASLLEVIKENYITTARAKGLSESSVVIKHALKNALMPVVTIVGLQLGALLSGAIITETIFSWPGIGSLTIEAINRRDYPMVQGCIFVIAMCYVIVNLATDLIYGFLDPRIRYE</sequence>
<dbReference type="Proteomes" id="UP000178082">
    <property type="component" value="Unassembled WGS sequence"/>
</dbReference>
<accession>A0A1F7SC67</accession>
<comment type="caution">
    <text evidence="13">The sequence shown here is derived from an EMBL/GenBank/DDBJ whole genome shotgun (WGS) entry which is preliminary data.</text>
</comment>
<evidence type="ECO:0000313" key="13">
    <source>
        <dbReference type="EMBL" id="OGL51376.1"/>
    </source>
</evidence>
<organism evidence="13 14">
    <name type="scientific">Candidatus Schekmanbacteria bacterium RIFCSPLOWO2_12_FULL_38_15</name>
    <dbReference type="NCBI Taxonomy" id="1817883"/>
    <lineage>
        <taxon>Bacteria</taxon>
        <taxon>Candidatus Schekmaniibacteriota</taxon>
    </lineage>
</organism>
<dbReference type="EMBL" id="MGDI01000043">
    <property type="protein sequence ID" value="OGL51376.1"/>
    <property type="molecule type" value="Genomic_DNA"/>
</dbReference>
<dbReference type="InterPro" id="IPR050045">
    <property type="entry name" value="Opp2B"/>
</dbReference>
<dbReference type="GO" id="GO:0015099">
    <property type="term" value="F:nickel cation transmembrane transporter activity"/>
    <property type="evidence" value="ECO:0007669"/>
    <property type="project" value="InterPro"/>
</dbReference>
<evidence type="ECO:0000256" key="4">
    <source>
        <dbReference type="ARBA" id="ARBA00022596"/>
    </source>
</evidence>
<keyword evidence="2 11" id="KW-0813">Transport</keyword>
<dbReference type="PROSITE" id="PS50928">
    <property type="entry name" value="ABC_TM1"/>
    <property type="match status" value="1"/>
</dbReference>
<keyword evidence="9 11" id="KW-0472">Membrane</keyword>
<dbReference type="CDD" id="cd06261">
    <property type="entry name" value="TM_PBP2"/>
    <property type="match status" value="1"/>
</dbReference>
<dbReference type="InterPro" id="IPR045621">
    <property type="entry name" value="BPD_transp_1_N"/>
</dbReference>
<evidence type="ECO:0000256" key="5">
    <source>
        <dbReference type="ARBA" id="ARBA00022692"/>
    </source>
</evidence>
<keyword evidence="7" id="KW-0406">Ion transport</keyword>
<keyword evidence="3" id="KW-1003">Cell membrane</keyword>
<dbReference type="SUPFAM" id="SSF161098">
    <property type="entry name" value="MetI-like"/>
    <property type="match status" value="1"/>
</dbReference>
<name>A0A1F7SC67_9BACT</name>
<dbReference type="AlphaFoldDB" id="A0A1F7SC67"/>
<proteinExistence type="inferred from homology"/>
<evidence type="ECO:0000256" key="2">
    <source>
        <dbReference type="ARBA" id="ARBA00022448"/>
    </source>
</evidence>
<dbReference type="GO" id="GO:0005886">
    <property type="term" value="C:plasma membrane"/>
    <property type="evidence" value="ECO:0007669"/>
    <property type="project" value="UniProtKB-SubCell"/>
</dbReference>
<dbReference type="InterPro" id="IPR000515">
    <property type="entry name" value="MetI-like"/>
</dbReference>
<feature type="transmembrane region" description="Helical" evidence="11">
    <location>
        <begin position="273"/>
        <end position="299"/>
    </location>
</feature>
<evidence type="ECO:0000256" key="7">
    <source>
        <dbReference type="ARBA" id="ARBA00023065"/>
    </source>
</evidence>
<keyword evidence="5 11" id="KW-0812">Transmembrane</keyword>
<feature type="transmembrane region" description="Helical" evidence="11">
    <location>
        <begin position="101"/>
        <end position="122"/>
    </location>
</feature>